<feature type="domain" description="MULE transposase" evidence="1">
    <location>
        <begin position="156"/>
        <end position="251"/>
    </location>
</feature>
<dbReference type="InterPro" id="IPR018289">
    <property type="entry name" value="MULE_transposase_dom"/>
</dbReference>
<dbReference type="Proteomes" id="UP000095287">
    <property type="component" value="Unplaced"/>
</dbReference>
<accession>A0A1I7ZFF1</accession>
<evidence type="ECO:0000313" key="2">
    <source>
        <dbReference type="Proteomes" id="UP000095287"/>
    </source>
</evidence>
<keyword evidence="2" id="KW-1185">Reference proteome</keyword>
<proteinExistence type="predicted"/>
<dbReference type="WBParaSite" id="L893_g25654.t1">
    <property type="protein sequence ID" value="L893_g25654.t1"/>
    <property type="gene ID" value="L893_g25654"/>
</dbReference>
<organism evidence="2 3">
    <name type="scientific">Steinernema glaseri</name>
    <dbReference type="NCBI Taxonomy" id="37863"/>
    <lineage>
        <taxon>Eukaryota</taxon>
        <taxon>Metazoa</taxon>
        <taxon>Ecdysozoa</taxon>
        <taxon>Nematoda</taxon>
        <taxon>Chromadorea</taxon>
        <taxon>Rhabditida</taxon>
        <taxon>Tylenchina</taxon>
        <taxon>Panagrolaimomorpha</taxon>
        <taxon>Strongyloidoidea</taxon>
        <taxon>Steinernematidae</taxon>
        <taxon>Steinernema</taxon>
    </lineage>
</organism>
<sequence>MHIRNEQLHRLYAVTMTDFGVVTWAFNARYGSKNLIVTPSNGGKTSESLAKVSALAVTKYSDEDEVTRDNIRHAACGRKPTSTTKAFRRARAQQYPTIASLDVIPESLGYTFTGLHANPEDAQFKEIMLRYKSPELVLFLSPYGSALLKRSEHIICDGTFKFAPQGTTQIYRIFGLIGGEATPFATALMTRKREQDYELLWTHVRSALDESSAVFNIRFAHFDSEVAAVKAFQRKFPEVKPKMCLFHVKQNITRHMQRLGLISIYESNPLMEKVVRQLGALCLIPVNTVETTFEQLRSDLPSSDDDENWPPGTCTRLQQLYDYYQKEWIQHHLGIDFVNLYDITDGPRTTNNAEGYHSGQRYRYRAQNMPLGEWLHNFQKVHHFEETHIRDVLNGRSTAPPRLDRTVNNDRQLKQAREGLEISLDLDGENSADAIKDYLARVGAIIGYNRTEYIECDEE</sequence>
<reference evidence="3" key="1">
    <citation type="submission" date="2016-11" db="UniProtKB">
        <authorList>
            <consortium name="WormBaseParasite"/>
        </authorList>
    </citation>
    <scope>IDENTIFICATION</scope>
</reference>
<evidence type="ECO:0000259" key="1">
    <source>
        <dbReference type="Pfam" id="PF10551"/>
    </source>
</evidence>
<dbReference type="Pfam" id="PF10551">
    <property type="entry name" value="MULE"/>
    <property type="match status" value="1"/>
</dbReference>
<evidence type="ECO:0000313" key="3">
    <source>
        <dbReference type="WBParaSite" id="L893_g25654.t1"/>
    </source>
</evidence>
<name>A0A1I7ZFF1_9BILA</name>
<protein>
    <submittedName>
        <fullName evidence="3">MULE domain-containing protein</fullName>
    </submittedName>
</protein>
<dbReference type="AlphaFoldDB" id="A0A1I7ZFF1"/>